<evidence type="ECO:0000313" key="2">
    <source>
        <dbReference type="Proteomes" id="UP000249061"/>
    </source>
</evidence>
<gene>
    <name evidence="1" type="ORF">DI536_18565</name>
</gene>
<dbReference type="PROSITE" id="PS51257">
    <property type="entry name" value="PROKAR_LIPOPROTEIN"/>
    <property type="match status" value="1"/>
</dbReference>
<reference evidence="1 2" key="1">
    <citation type="submission" date="2017-08" db="EMBL/GenBank/DDBJ databases">
        <title>Infants hospitalized years apart are colonized by the same room-sourced microbial strains.</title>
        <authorList>
            <person name="Brooks B."/>
            <person name="Olm M.R."/>
            <person name="Firek B.A."/>
            <person name="Baker R."/>
            <person name="Thomas B.C."/>
            <person name="Morowitz M.J."/>
            <person name="Banfield J.F."/>
        </authorList>
    </citation>
    <scope>NUCLEOTIDE SEQUENCE [LARGE SCALE GENOMIC DNA]</scope>
    <source>
        <strain evidence="1">S2_003_000_R2_14</strain>
    </source>
</reference>
<proteinExistence type="predicted"/>
<protein>
    <recommendedName>
        <fullName evidence="3">Lipoprotein</fullName>
    </recommendedName>
</protein>
<dbReference type="Proteomes" id="UP000249061">
    <property type="component" value="Unassembled WGS sequence"/>
</dbReference>
<organism evidence="1 2">
    <name type="scientific">Archangium gephyra</name>
    <dbReference type="NCBI Taxonomy" id="48"/>
    <lineage>
        <taxon>Bacteria</taxon>
        <taxon>Pseudomonadati</taxon>
        <taxon>Myxococcota</taxon>
        <taxon>Myxococcia</taxon>
        <taxon>Myxococcales</taxon>
        <taxon>Cystobacterineae</taxon>
        <taxon>Archangiaceae</taxon>
        <taxon>Archangium</taxon>
    </lineage>
</organism>
<dbReference type="EMBL" id="QFQP01000015">
    <property type="protein sequence ID" value="PZR11140.1"/>
    <property type="molecule type" value="Genomic_DNA"/>
</dbReference>
<name>A0A2W5T6I9_9BACT</name>
<comment type="caution">
    <text evidence="1">The sequence shown here is derived from an EMBL/GenBank/DDBJ whole genome shotgun (WGS) entry which is preliminary data.</text>
</comment>
<evidence type="ECO:0000313" key="1">
    <source>
        <dbReference type="EMBL" id="PZR11140.1"/>
    </source>
</evidence>
<sequence length="120" mass="12480">MMKWTTLVVVLAVSSGCQVCRIACTNEQTFVLTDGAGNALQPARVEVAGESFDCGAASERVRCSGNRVTVETFESAASVKLTAQGGETWWGNVAASGGAQQVASCMCVNTFPDVTVQLSP</sequence>
<evidence type="ECO:0008006" key="3">
    <source>
        <dbReference type="Google" id="ProtNLM"/>
    </source>
</evidence>
<dbReference type="AlphaFoldDB" id="A0A2W5T6I9"/>
<accession>A0A2W5T6I9</accession>